<dbReference type="EMBL" id="MU001694">
    <property type="protein sequence ID" value="KAF2453990.1"/>
    <property type="molecule type" value="Genomic_DNA"/>
</dbReference>
<sequence>MKSELESAAVQEGDKAEPNVLFRQYQKLCRHRAQILLLRSRVCNHRQFCKDQYAIANAKQTTLMTTVDDVLKGAARLDAVKELHRELQEINAGIDNYTDELMKLEYGLSSDESLLREEERSFYRQLKDLAGPNAPFDVNEETEHIRLRAGLLDELYFDESPSSDAPSDELPAQLRDYYDTVAAARRSLDNLDELESDYSHAKATLEVQRREGRQMDSDAIDLLRSYPQNRADIVKQIGDFQDAIREKRDICLEAAIEAKTSDNFEAHLASRYESLKATGGAGGPSESRDQLVVTLEDPTSDPFELLLARIPDLHDRVNEWISEAEPTSSASSPVRQEPEFSDALNLSPIISQDLASSFHSGRSIEACHTERTSNESTNTLQRARLKQFRVLKPARRRSEPIIRKAFSGGSALLSPQSTGLSW</sequence>
<accession>A0A6A6NQA4</accession>
<reference evidence="1" key="1">
    <citation type="journal article" date="2020" name="Stud. Mycol.">
        <title>101 Dothideomycetes genomes: a test case for predicting lifestyles and emergence of pathogens.</title>
        <authorList>
            <person name="Haridas S."/>
            <person name="Albert R."/>
            <person name="Binder M."/>
            <person name="Bloem J."/>
            <person name="Labutti K."/>
            <person name="Salamov A."/>
            <person name="Andreopoulos B."/>
            <person name="Baker S."/>
            <person name="Barry K."/>
            <person name="Bills G."/>
            <person name="Bluhm B."/>
            <person name="Cannon C."/>
            <person name="Castanera R."/>
            <person name="Culley D."/>
            <person name="Daum C."/>
            <person name="Ezra D."/>
            <person name="Gonzalez J."/>
            <person name="Henrissat B."/>
            <person name="Kuo A."/>
            <person name="Liang C."/>
            <person name="Lipzen A."/>
            <person name="Lutzoni F."/>
            <person name="Magnuson J."/>
            <person name="Mondo S."/>
            <person name="Nolan M."/>
            <person name="Ohm R."/>
            <person name="Pangilinan J."/>
            <person name="Park H.-J."/>
            <person name="Ramirez L."/>
            <person name="Alfaro M."/>
            <person name="Sun H."/>
            <person name="Tritt A."/>
            <person name="Yoshinaga Y."/>
            <person name="Zwiers L.-H."/>
            <person name="Turgeon B."/>
            <person name="Goodwin S."/>
            <person name="Spatafora J."/>
            <person name="Crous P."/>
            <person name="Grigoriev I."/>
        </authorList>
    </citation>
    <scope>NUCLEOTIDE SEQUENCE</scope>
    <source>
        <strain evidence="1">ATCC 16933</strain>
    </source>
</reference>
<protein>
    <submittedName>
        <fullName evidence="1">Uncharacterized protein</fullName>
    </submittedName>
</protein>
<organism evidence="1 2">
    <name type="scientific">Lineolata rhizophorae</name>
    <dbReference type="NCBI Taxonomy" id="578093"/>
    <lineage>
        <taxon>Eukaryota</taxon>
        <taxon>Fungi</taxon>
        <taxon>Dikarya</taxon>
        <taxon>Ascomycota</taxon>
        <taxon>Pezizomycotina</taxon>
        <taxon>Dothideomycetes</taxon>
        <taxon>Dothideomycetes incertae sedis</taxon>
        <taxon>Lineolatales</taxon>
        <taxon>Lineolataceae</taxon>
        <taxon>Lineolata</taxon>
    </lineage>
</organism>
<keyword evidence="2" id="KW-1185">Reference proteome</keyword>
<proteinExistence type="predicted"/>
<dbReference type="Proteomes" id="UP000799766">
    <property type="component" value="Unassembled WGS sequence"/>
</dbReference>
<dbReference type="AlphaFoldDB" id="A0A6A6NQA4"/>
<evidence type="ECO:0000313" key="2">
    <source>
        <dbReference type="Proteomes" id="UP000799766"/>
    </source>
</evidence>
<name>A0A6A6NQA4_9PEZI</name>
<evidence type="ECO:0000313" key="1">
    <source>
        <dbReference type="EMBL" id="KAF2453990.1"/>
    </source>
</evidence>
<gene>
    <name evidence="1" type="ORF">BDY21DRAFT_354745</name>
</gene>